<feature type="compositionally biased region" description="Basic and acidic residues" evidence="8">
    <location>
        <begin position="21"/>
        <end position="32"/>
    </location>
</feature>
<protein>
    <recommendedName>
        <fullName evidence="9">t-SNARE coiled-coil homology domain-containing protein</fullName>
    </recommendedName>
</protein>
<dbReference type="Gene3D" id="1.20.58.70">
    <property type="match status" value="1"/>
</dbReference>
<proteinExistence type="inferred from homology"/>
<evidence type="ECO:0000256" key="7">
    <source>
        <dbReference type="ARBA" id="ARBA00023136"/>
    </source>
</evidence>
<organism evidence="10 11">
    <name type="scientific">Naegleria fowleri</name>
    <name type="common">Brain eating amoeba</name>
    <dbReference type="NCBI Taxonomy" id="5763"/>
    <lineage>
        <taxon>Eukaryota</taxon>
        <taxon>Discoba</taxon>
        <taxon>Heterolobosea</taxon>
        <taxon>Tetramitia</taxon>
        <taxon>Eutetramitia</taxon>
        <taxon>Vahlkampfiidae</taxon>
        <taxon>Naegleria</taxon>
    </lineage>
</organism>
<comment type="caution">
    <text evidence="10">The sequence shown here is derived from an EMBL/GenBank/DDBJ whole genome shotgun (WGS) entry which is preliminary data.</text>
</comment>
<feature type="region of interest" description="Disordered" evidence="8">
    <location>
        <begin position="16"/>
        <end position="37"/>
    </location>
</feature>
<dbReference type="PANTHER" id="PTHR19957">
    <property type="entry name" value="SYNTAXIN"/>
    <property type="match status" value="1"/>
</dbReference>
<dbReference type="VEuPathDB" id="AmoebaDB:FDP41_001778"/>
<accession>A0A6A5C1M6</accession>
<keyword evidence="4" id="KW-0812">Transmembrane</keyword>
<dbReference type="Proteomes" id="UP000444721">
    <property type="component" value="Unassembled WGS sequence"/>
</dbReference>
<sequence length="483" mass="54716">MPYLDRTNEILSIIQNQQQKKQYEASHAEQKKKDIKKKQTPNAILEFNEKAKQISKELQDTADLLQKLTKLVRQKTPFDDNSETIKILTMKVKDQLSNQDFALRSLQEMIDKQQEKKNQQMQHSSHIVTGLNSKLMYATEQFQNVLKTRTTQMKSDKKRRNMYTFEANVKSLSSLSANVDRQAASPNSRSQVEASGGAAGAQDDASLSTGLIEDLMTEGSQLQQLNHPSINRNALRSRTDDILAIESEISKLGEMFNHLAVMIKHHGELTQRIDQNINLAADNLEKGNEELWKVWENTRGNTGLILKIFAVLVPSKTVLDSSDEEEKGDNTDEEEDEDALDDDILSDTIPVSKDYQLELIGEYEKQKEVLKKKNPRKRKGEGVVSPILDLKFKKIEEKAKELLTADTCLDPPEFMITPKQSSFLTPIVTPSQKFPHTDMSSKSDKIEPIMPPPFVQPTTNNSLKIYEIPVGQLKRVAQVPAKT</sequence>
<feature type="compositionally biased region" description="Acidic residues" evidence="8">
    <location>
        <begin position="321"/>
        <end position="339"/>
    </location>
</feature>
<keyword evidence="3" id="KW-0813">Transport</keyword>
<keyword evidence="7" id="KW-0472">Membrane</keyword>
<evidence type="ECO:0000256" key="1">
    <source>
        <dbReference type="ARBA" id="ARBA00004211"/>
    </source>
</evidence>
<dbReference type="GO" id="GO:0006888">
    <property type="term" value="P:endoplasmic reticulum to Golgi vesicle-mediated transport"/>
    <property type="evidence" value="ECO:0007669"/>
    <property type="project" value="TreeGrafter"/>
</dbReference>
<dbReference type="SUPFAM" id="SSF47661">
    <property type="entry name" value="t-snare proteins"/>
    <property type="match status" value="1"/>
</dbReference>
<reference evidence="10 11" key="1">
    <citation type="journal article" date="2019" name="Sci. Rep.">
        <title>Nanopore sequencing improves the draft genome of the human pathogenic amoeba Naegleria fowleri.</title>
        <authorList>
            <person name="Liechti N."/>
            <person name="Schurch N."/>
            <person name="Bruggmann R."/>
            <person name="Wittwer M."/>
        </authorList>
    </citation>
    <scope>NUCLEOTIDE SEQUENCE [LARGE SCALE GENOMIC DNA]</scope>
    <source>
        <strain evidence="10 11">ATCC 30894</strain>
    </source>
</reference>
<dbReference type="EMBL" id="VFQX01000027">
    <property type="protein sequence ID" value="KAF0979435.1"/>
    <property type="molecule type" value="Genomic_DNA"/>
</dbReference>
<dbReference type="GO" id="GO:0000149">
    <property type="term" value="F:SNARE binding"/>
    <property type="evidence" value="ECO:0007669"/>
    <property type="project" value="TreeGrafter"/>
</dbReference>
<evidence type="ECO:0000256" key="4">
    <source>
        <dbReference type="ARBA" id="ARBA00022692"/>
    </source>
</evidence>
<feature type="region of interest" description="Disordered" evidence="8">
    <location>
        <begin position="177"/>
        <end position="203"/>
    </location>
</feature>
<feature type="region of interest" description="Disordered" evidence="8">
    <location>
        <begin position="427"/>
        <end position="455"/>
    </location>
</feature>
<evidence type="ECO:0000256" key="5">
    <source>
        <dbReference type="ARBA" id="ARBA00022989"/>
    </source>
</evidence>
<feature type="compositionally biased region" description="Low complexity" evidence="8">
    <location>
        <begin position="194"/>
        <end position="203"/>
    </location>
</feature>
<feature type="compositionally biased region" description="Basic and acidic residues" evidence="8">
    <location>
        <begin position="435"/>
        <end position="447"/>
    </location>
</feature>
<name>A0A6A5C1M6_NAEFO</name>
<evidence type="ECO:0000256" key="2">
    <source>
        <dbReference type="ARBA" id="ARBA00009063"/>
    </source>
</evidence>
<dbReference type="GO" id="GO:0031201">
    <property type="term" value="C:SNARE complex"/>
    <property type="evidence" value="ECO:0007669"/>
    <property type="project" value="TreeGrafter"/>
</dbReference>
<dbReference type="GO" id="GO:0006906">
    <property type="term" value="P:vesicle fusion"/>
    <property type="evidence" value="ECO:0007669"/>
    <property type="project" value="TreeGrafter"/>
</dbReference>
<gene>
    <name evidence="10" type="ORF">FDP41_001778</name>
</gene>
<dbReference type="SMART" id="SM00397">
    <property type="entry name" value="t_SNARE"/>
    <property type="match status" value="1"/>
</dbReference>
<evidence type="ECO:0000313" key="10">
    <source>
        <dbReference type="EMBL" id="KAF0979435.1"/>
    </source>
</evidence>
<evidence type="ECO:0000313" key="11">
    <source>
        <dbReference type="Proteomes" id="UP000444721"/>
    </source>
</evidence>
<evidence type="ECO:0000256" key="3">
    <source>
        <dbReference type="ARBA" id="ARBA00022448"/>
    </source>
</evidence>
<keyword evidence="11" id="KW-1185">Reference proteome</keyword>
<dbReference type="GeneID" id="68108996"/>
<evidence type="ECO:0000256" key="6">
    <source>
        <dbReference type="ARBA" id="ARBA00023054"/>
    </source>
</evidence>
<feature type="compositionally biased region" description="Polar residues" evidence="8">
    <location>
        <begin position="177"/>
        <end position="193"/>
    </location>
</feature>
<dbReference type="RefSeq" id="XP_044564148.1">
    <property type="nucleotide sequence ID" value="XM_044704899.1"/>
</dbReference>
<evidence type="ECO:0000256" key="8">
    <source>
        <dbReference type="SAM" id="MobiDB-lite"/>
    </source>
</evidence>
<dbReference type="InterPro" id="IPR010989">
    <property type="entry name" value="SNARE"/>
</dbReference>
<dbReference type="OrthoDB" id="421009at2759"/>
<dbReference type="PANTHER" id="PTHR19957:SF3">
    <property type="entry name" value="SYNTAXIN-5"/>
    <property type="match status" value="1"/>
</dbReference>
<dbReference type="CDD" id="cd15844">
    <property type="entry name" value="SNARE_syntaxin5"/>
    <property type="match status" value="1"/>
</dbReference>
<keyword evidence="5" id="KW-1133">Transmembrane helix</keyword>
<evidence type="ECO:0000259" key="9">
    <source>
        <dbReference type="PROSITE" id="PS50192"/>
    </source>
</evidence>
<dbReference type="InterPro" id="IPR000727">
    <property type="entry name" value="T_SNARE_dom"/>
</dbReference>
<dbReference type="GO" id="GO:0005484">
    <property type="term" value="F:SNAP receptor activity"/>
    <property type="evidence" value="ECO:0007669"/>
    <property type="project" value="TreeGrafter"/>
</dbReference>
<comment type="subcellular location">
    <subcellularLocation>
        <location evidence="1">Membrane</location>
        <topology evidence="1">Single-pass type IV membrane protein</topology>
    </subcellularLocation>
</comment>
<feature type="region of interest" description="Disordered" evidence="8">
    <location>
        <begin position="320"/>
        <end position="339"/>
    </location>
</feature>
<dbReference type="GO" id="GO:0048278">
    <property type="term" value="P:vesicle docking"/>
    <property type="evidence" value="ECO:0007669"/>
    <property type="project" value="TreeGrafter"/>
</dbReference>
<dbReference type="PROSITE" id="PS50192">
    <property type="entry name" value="T_SNARE"/>
    <property type="match status" value="1"/>
</dbReference>
<feature type="domain" description="T-SNARE coiled-coil homology" evidence="9">
    <location>
        <begin position="232"/>
        <end position="294"/>
    </location>
</feature>
<dbReference type="VEuPathDB" id="AmoebaDB:NF0125650"/>
<dbReference type="InterPro" id="IPR045242">
    <property type="entry name" value="Syntaxin"/>
</dbReference>
<dbReference type="AlphaFoldDB" id="A0A6A5C1M6"/>
<dbReference type="GO" id="GO:0006886">
    <property type="term" value="P:intracellular protein transport"/>
    <property type="evidence" value="ECO:0007669"/>
    <property type="project" value="TreeGrafter"/>
</dbReference>
<keyword evidence="6" id="KW-0175">Coiled coil</keyword>
<dbReference type="VEuPathDB" id="AmoebaDB:NfTy_055350"/>
<comment type="similarity">
    <text evidence="2">Belongs to the syntaxin family.</text>
</comment>
<dbReference type="GO" id="GO:0000139">
    <property type="term" value="C:Golgi membrane"/>
    <property type="evidence" value="ECO:0007669"/>
    <property type="project" value="TreeGrafter"/>
</dbReference>